<evidence type="ECO:0000313" key="18">
    <source>
        <dbReference type="EMBL" id="PNR53473.1"/>
    </source>
</evidence>
<evidence type="ECO:0000313" key="19">
    <source>
        <dbReference type="EnsemblPlants" id="Pp3c5_2650V3.1"/>
    </source>
</evidence>
<evidence type="ECO:0000256" key="16">
    <source>
        <dbReference type="SAM" id="MobiDB-lite"/>
    </source>
</evidence>
<dbReference type="STRING" id="3218.A9SF57"/>
<comment type="function">
    <text evidence="13">GTPase involved in protein precursor import into chloroplasts. Seems to recognize chloroplast-destined precursor proteins and regulate their presentation to the translocation channel through GTP hydrolysis.</text>
</comment>
<dbReference type="NCBIfam" id="TIGR00991">
    <property type="entry name" value="3a0901s02IAP34"/>
    <property type="match status" value="1"/>
</dbReference>
<dbReference type="EMBL" id="ABEU02000005">
    <property type="protein sequence ID" value="PNR53473.1"/>
    <property type="molecule type" value="Genomic_DNA"/>
</dbReference>
<dbReference type="PaxDb" id="3218-PP1S72_197V6.1"/>
<feature type="binding site" evidence="15">
    <location>
        <position position="51"/>
    </location>
    <ligand>
        <name>Mg(2+)</name>
        <dbReference type="ChEBI" id="CHEBI:18420"/>
    </ligand>
</feature>
<dbReference type="eggNOG" id="ENOG502QSV2">
    <property type="taxonomic scope" value="Eukaryota"/>
</dbReference>
<dbReference type="GO" id="GO:0009707">
    <property type="term" value="C:chloroplast outer membrane"/>
    <property type="evidence" value="ECO:0007669"/>
    <property type="project" value="UniProtKB-SubCell"/>
</dbReference>
<dbReference type="AlphaFoldDB" id="A9SF57"/>
<evidence type="ECO:0000256" key="2">
    <source>
        <dbReference type="ARBA" id="ARBA00022448"/>
    </source>
</evidence>
<dbReference type="SMR" id="A9SF57"/>
<dbReference type="InterPro" id="IPR006703">
    <property type="entry name" value="G_AIG1"/>
</dbReference>
<dbReference type="HOGENOM" id="CLU_051932_0_0_1"/>
<feature type="binding site" evidence="14">
    <location>
        <begin position="47"/>
        <end position="52"/>
    </location>
    <ligand>
        <name>GTP</name>
        <dbReference type="ChEBI" id="CHEBI:37565"/>
    </ligand>
</feature>
<dbReference type="FunFam" id="3.40.50.300:FF:001070">
    <property type="entry name" value="Translocase of chloroplast"/>
    <property type="match status" value="1"/>
</dbReference>
<keyword evidence="8 13" id="KW-0653">Protein transport</keyword>
<feature type="binding site" evidence="15">
    <location>
        <position position="69"/>
    </location>
    <ligand>
        <name>Mg(2+)</name>
        <dbReference type="ChEBI" id="CHEBI:18420"/>
    </ligand>
</feature>
<keyword evidence="5 13" id="KW-0812">Transmembrane</keyword>
<dbReference type="GO" id="GO:0046872">
    <property type="term" value="F:metal ion binding"/>
    <property type="evidence" value="ECO:0007669"/>
    <property type="project" value="UniProtKB-KW"/>
</dbReference>
<keyword evidence="13" id="KW-1002">Plastid outer membrane</keyword>
<dbReference type="CDD" id="cd01853">
    <property type="entry name" value="Toc34_like"/>
    <property type="match status" value="1"/>
</dbReference>
<evidence type="ECO:0000313" key="20">
    <source>
        <dbReference type="Proteomes" id="UP000006727"/>
    </source>
</evidence>
<dbReference type="PANTHER" id="PTHR10903">
    <property type="entry name" value="GTPASE, IMAP FAMILY MEMBER-RELATED"/>
    <property type="match status" value="1"/>
</dbReference>
<dbReference type="RefSeq" id="XP_024377036.1">
    <property type="nucleotide sequence ID" value="XM_024521268.2"/>
</dbReference>
<comment type="subcellular location">
    <subcellularLocation>
        <location evidence="1">Membrane</location>
    </subcellularLocation>
    <subcellularLocation>
        <location evidence="13">Plastid</location>
        <location evidence="13">Chloroplast outer membrane</location>
    </subcellularLocation>
</comment>
<evidence type="ECO:0000256" key="12">
    <source>
        <dbReference type="ARBA" id="ARBA00060807"/>
    </source>
</evidence>
<dbReference type="GeneID" id="112282996"/>
<dbReference type="PANTHER" id="PTHR10903:SF149">
    <property type="entry name" value="TRANSLOCASE OF CHLOROPLAST 33, CHLOROPLASTIC"/>
    <property type="match status" value="1"/>
</dbReference>
<evidence type="ECO:0000256" key="14">
    <source>
        <dbReference type="PIRSR" id="PIRSR038134-1"/>
    </source>
</evidence>
<sequence length="350" mass="38895">MAATPAREWTGLQQFPVATQTALHNILGTLRQQNKESLTVLVVGKGGVGKSSTVNSIVGERVTIVSAFQSETLRPLQCARSRAGFTLNIIDTPGLVEGGCINDQALDIIKRFLLSKTIDVVLYVDRLDGYRVDNLDRQVIRGLARSFGPNFWRLAVIVLTHAQFSPSDGVNYTEFVEKRSAALQAAIRQEAGLKKDEKEVPYALVENSGRCNTNDGGEKILPNGTVWLPALVERIVEVATGTTDSVFVDKKLIDGPNANEWGKWWIPVLAVAQYFLVVMPIRKAIEKDLAEEKNQRPQWEIRAEEFRRNTSLYDDDQVDEQAISQALEQDDGLSGQLSSFVDEDDDDDEF</sequence>
<feature type="binding site" evidence="14">
    <location>
        <begin position="206"/>
        <end position="207"/>
    </location>
    <ligand>
        <name>GTP</name>
        <dbReference type="ChEBI" id="CHEBI:37565"/>
    </ligand>
</feature>
<evidence type="ECO:0000256" key="1">
    <source>
        <dbReference type="ARBA" id="ARBA00004370"/>
    </source>
</evidence>
<evidence type="ECO:0000256" key="10">
    <source>
        <dbReference type="ARBA" id="ARBA00023134"/>
    </source>
</evidence>
<dbReference type="OrthoDB" id="8954335at2759"/>
<dbReference type="PIRSF" id="PIRSF038134">
    <property type="entry name" value="Toc34"/>
    <property type="match status" value="1"/>
</dbReference>
<evidence type="ECO:0000256" key="11">
    <source>
        <dbReference type="ARBA" id="ARBA00023136"/>
    </source>
</evidence>
<keyword evidence="4 13" id="KW-0934">Plastid</keyword>
<dbReference type="KEGG" id="ppp:112282996"/>
<reference evidence="18 20" key="1">
    <citation type="journal article" date="2008" name="Science">
        <title>The Physcomitrella genome reveals evolutionary insights into the conquest of land by plants.</title>
        <authorList>
            <person name="Rensing S."/>
            <person name="Lang D."/>
            <person name="Zimmer A."/>
            <person name="Terry A."/>
            <person name="Salamov A."/>
            <person name="Shapiro H."/>
            <person name="Nishiyama T."/>
            <person name="Perroud P.-F."/>
            <person name="Lindquist E."/>
            <person name="Kamisugi Y."/>
            <person name="Tanahashi T."/>
            <person name="Sakakibara K."/>
            <person name="Fujita T."/>
            <person name="Oishi K."/>
            <person name="Shin-I T."/>
            <person name="Kuroki Y."/>
            <person name="Toyoda A."/>
            <person name="Suzuki Y."/>
            <person name="Hashimoto A."/>
            <person name="Yamaguchi K."/>
            <person name="Sugano A."/>
            <person name="Kohara Y."/>
            <person name="Fujiyama A."/>
            <person name="Anterola A."/>
            <person name="Aoki S."/>
            <person name="Ashton N."/>
            <person name="Barbazuk W.B."/>
            <person name="Barker E."/>
            <person name="Bennetzen J."/>
            <person name="Bezanilla M."/>
            <person name="Blankenship R."/>
            <person name="Cho S.H."/>
            <person name="Dutcher S."/>
            <person name="Estelle M."/>
            <person name="Fawcett J.A."/>
            <person name="Gundlach H."/>
            <person name="Hanada K."/>
            <person name="Heyl A."/>
            <person name="Hicks K.A."/>
            <person name="Hugh J."/>
            <person name="Lohr M."/>
            <person name="Mayer K."/>
            <person name="Melkozernov A."/>
            <person name="Murata T."/>
            <person name="Nelson D."/>
            <person name="Pils B."/>
            <person name="Prigge M."/>
            <person name="Reiss B."/>
            <person name="Renner T."/>
            <person name="Rombauts S."/>
            <person name="Rushton P."/>
            <person name="Sanderfoot A."/>
            <person name="Schween G."/>
            <person name="Shiu S.-H."/>
            <person name="Stueber K."/>
            <person name="Theodoulou F.L."/>
            <person name="Tu H."/>
            <person name="Van de Peer Y."/>
            <person name="Verrier P.J."/>
            <person name="Waters E."/>
            <person name="Wood A."/>
            <person name="Yang L."/>
            <person name="Cove D."/>
            <person name="Cuming A."/>
            <person name="Hasebe M."/>
            <person name="Lucas S."/>
            <person name="Mishler D.B."/>
            <person name="Reski R."/>
            <person name="Grigoriev I."/>
            <person name="Quatrano R.S."/>
            <person name="Boore J.L."/>
        </authorList>
    </citation>
    <scope>NUCLEOTIDE SEQUENCE [LARGE SCALE GENOMIC DNA]</scope>
    <source>
        <strain evidence="19 20">cv. Gransden 2004</strain>
    </source>
</reference>
<dbReference type="SUPFAM" id="SSF52540">
    <property type="entry name" value="P-loop containing nucleoside triphosphate hydrolases"/>
    <property type="match status" value="1"/>
</dbReference>
<evidence type="ECO:0000256" key="8">
    <source>
        <dbReference type="ARBA" id="ARBA00022927"/>
    </source>
</evidence>
<feature type="binding site" evidence="14">
    <location>
        <position position="161"/>
    </location>
    <ligand>
        <name>GTP</name>
        <dbReference type="ChEBI" id="CHEBI:37565"/>
    </ligand>
</feature>
<dbReference type="Gramene" id="Pp3c5_2650V3.2">
    <property type="protein sequence ID" value="Pp3c5_2650V3.2"/>
    <property type="gene ID" value="Pp3c5_2650"/>
</dbReference>
<keyword evidence="7 13" id="KW-0378">Hydrolase</keyword>
<feature type="binding site" evidence="14">
    <location>
        <begin position="66"/>
        <end position="71"/>
    </location>
    <ligand>
        <name>GTP</name>
        <dbReference type="ChEBI" id="CHEBI:37565"/>
    </ligand>
</feature>
<dbReference type="InterPro" id="IPR027417">
    <property type="entry name" value="P-loop_NTPase"/>
</dbReference>
<evidence type="ECO:0000259" key="17">
    <source>
        <dbReference type="PROSITE" id="PS51720"/>
    </source>
</evidence>
<evidence type="ECO:0000256" key="4">
    <source>
        <dbReference type="ARBA" id="ARBA00022640"/>
    </source>
</evidence>
<comment type="similarity">
    <text evidence="12 13">Belongs to the TRAFAC class TrmE-Era-EngA-EngB-Septin-like GTPase superfamily. AIG1/Toc34/Toc159-like paraseptin GTPase family. TOC34 subfamily.</text>
</comment>
<dbReference type="GO" id="GO:0003924">
    <property type="term" value="F:GTPase activity"/>
    <property type="evidence" value="ECO:0000318"/>
    <property type="project" value="GO_Central"/>
</dbReference>
<dbReference type="Gramene" id="Pp3c5_2650V3.3">
    <property type="protein sequence ID" value="Pp3c5_2650V3.3"/>
    <property type="gene ID" value="Pp3c5_2650"/>
</dbReference>
<dbReference type="PROSITE" id="PS51720">
    <property type="entry name" value="G_AIG1"/>
    <property type="match status" value="1"/>
</dbReference>
<evidence type="ECO:0000256" key="3">
    <source>
        <dbReference type="ARBA" id="ARBA00022528"/>
    </source>
</evidence>
<evidence type="ECO:0000256" key="13">
    <source>
        <dbReference type="PIRNR" id="PIRNR038134"/>
    </source>
</evidence>
<keyword evidence="9" id="KW-1133">Transmembrane helix</keyword>
<keyword evidence="20" id="KW-1185">Reference proteome</keyword>
<dbReference type="EC" id="3.6.5.-" evidence="13"/>
<feature type="region of interest" description="Disordered" evidence="16">
    <location>
        <begin position="329"/>
        <end position="350"/>
    </location>
</feature>
<keyword evidence="10 13" id="KW-0342">GTP-binding</keyword>
<keyword evidence="15" id="KW-0479">Metal-binding</keyword>
<protein>
    <recommendedName>
        <fullName evidence="13">Translocase of chloroplast</fullName>
        <ecNumber evidence="13">3.6.5.-</ecNumber>
    </recommendedName>
</protein>
<dbReference type="OMA" id="QPREWTG"/>
<comment type="subunit">
    <text evidence="13">Homodimer.</text>
</comment>
<dbReference type="EnsemblPlants" id="Pp3c5_2650V3.2">
    <property type="protein sequence ID" value="Pp3c5_2650V3.2"/>
    <property type="gene ID" value="Pp3c5_2650"/>
</dbReference>
<evidence type="ECO:0000256" key="7">
    <source>
        <dbReference type="ARBA" id="ARBA00022801"/>
    </source>
</evidence>
<dbReference type="GO" id="GO:0006886">
    <property type="term" value="P:intracellular protein transport"/>
    <property type="evidence" value="ECO:0007669"/>
    <property type="project" value="UniProtKB-UniRule"/>
</dbReference>
<dbReference type="GO" id="GO:0005525">
    <property type="term" value="F:GTP binding"/>
    <property type="evidence" value="ECO:0007669"/>
    <property type="project" value="UniProtKB-UniRule"/>
</dbReference>
<gene>
    <name evidence="19" type="primary">LOC112282996</name>
    <name evidence="18" type="ORF">PHYPA_007148</name>
</gene>
<dbReference type="Pfam" id="PF04548">
    <property type="entry name" value="AIG1"/>
    <property type="match status" value="1"/>
</dbReference>
<keyword evidence="11 13" id="KW-0472">Membrane</keyword>
<evidence type="ECO:0000256" key="15">
    <source>
        <dbReference type="PIRSR" id="PIRSR038134-2"/>
    </source>
</evidence>
<reference evidence="19" key="3">
    <citation type="submission" date="2020-12" db="UniProtKB">
        <authorList>
            <consortium name="EnsemblPlants"/>
        </authorList>
    </citation>
    <scope>IDENTIFICATION</scope>
</reference>
<feature type="compositionally biased region" description="Acidic residues" evidence="16">
    <location>
        <begin position="341"/>
        <end position="350"/>
    </location>
</feature>
<dbReference type="Gene3D" id="3.40.50.300">
    <property type="entry name" value="P-loop containing nucleotide triphosphate hydrolases"/>
    <property type="match status" value="1"/>
</dbReference>
<dbReference type="GO" id="GO:0015450">
    <property type="term" value="F:protein-transporting ATPase activity"/>
    <property type="evidence" value="ECO:0007669"/>
    <property type="project" value="InterPro"/>
</dbReference>
<keyword evidence="2 13" id="KW-0813">Transport</keyword>
<feature type="domain" description="AIG1-type G" evidence="17">
    <location>
        <begin position="35"/>
        <end position="256"/>
    </location>
</feature>
<accession>A9SF57</accession>
<dbReference type="EnsemblPlants" id="Pp3c5_2650V3.1">
    <property type="protein sequence ID" value="Pp3c5_2650V3.1"/>
    <property type="gene ID" value="Pp3c5_2650"/>
</dbReference>
<keyword evidence="15" id="KW-0460">Magnesium</keyword>
<keyword evidence="3 13" id="KW-0150">Chloroplast</keyword>
<evidence type="ECO:0000256" key="6">
    <source>
        <dbReference type="ARBA" id="ARBA00022741"/>
    </source>
</evidence>
<dbReference type="Gramene" id="Pp3c5_2650V3.1">
    <property type="protein sequence ID" value="Pp3c5_2650V3.1"/>
    <property type="gene ID" value="Pp3c5_2650"/>
</dbReference>
<proteinExistence type="inferred from homology"/>
<dbReference type="EnsemblPlants" id="Pp3c5_2650V3.3">
    <property type="protein sequence ID" value="Pp3c5_2650V3.3"/>
    <property type="gene ID" value="Pp3c5_2650"/>
</dbReference>
<dbReference type="InterPro" id="IPR005688">
    <property type="entry name" value="Toc34"/>
</dbReference>
<name>A9SF57_PHYPA</name>
<organism evidence="18">
    <name type="scientific">Physcomitrium patens</name>
    <name type="common">Spreading-leaved earth moss</name>
    <name type="synonym">Physcomitrella patens</name>
    <dbReference type="NCBI Taxonomy" id="3218"/>
    <lineage>
        <taxon>Eukaryota</taxon>
        <taxon>Viridiplantae</taxon>
        <taxon>Streptophyta</taxon>
        <taxon>Embryophyta</taxon>
        <taxon>Bryophyta</taxon>
        <taxon>Bryophytina</taxon>
        <taxon>Bryopsida</taxon>
        <taxon>Funariidae</taxon>
        <taxon>Funariales</taxon>
        <taxon>Funariaceae</taxon>
        <taxon>Physcomitrium</taxon>
    </lineage>
</organism>
<dbReference type="FunCoup" id="A9SF57">
    <property type="interactions" value="2693"/>
</dbReference>
<reference evidence="18 20" key="2">
    <citation type="journal article" date="2018" name="Plant J.">
        <title>The Physcomitrella patens chromosome-scale assembly reveals moss genome structure and evolution.</title>
        <authorList>
            <person name="Lang D."/>
            <person name="Ullrich K.K."/>
            <person name="Murat F."/>
            <person name="Fuchs J."/>
            <person name="Jenkins J."/>
            <person name="Haas F.B."/>
            <person name="Piednoel M."/>
            <person name="Gundlach H."/>
            <person name="Van Bel M."/>
            <person name="Meyberg R."/>
            <person name="Vives C."/>
            <person name="Morata J."/>
            <person name="Symeonidi A."/>
            <person name="Hiss M."/>
            <person name="Muchero W."/>
            <person name="Kamisugi Y."/>
            <person name="Saleh O."/>
            <person name="Blanc G."/>
            <person name="Decker E.L."/>
            <person name="van Gessel N."/>
            <person name="Grimwood J."/>
            <person name="Hayes R.D."/>
            <person name="Graham S.W."/>
            <person name="Gunter L.E."/>
            <person name="McDaniel S.F."/>
            <person name="Hoernstein S.N.W."/>
            <person name="Larsson A."/>
            <person name="Li F.W."/>
            <person name="Perroud P.F."/>
            <person name="Phillips J."/>
            <person name="Ranjan P."/>
            <person name="Rokshar D.S."/>
            <person name="Rothfels C.J."/>
            <person name="Schneider L."/>
            <person name="Shu S."/>
            <person name="Stevenson D.W."/>
            <person name="Thummler F."/>
            <person name="Tillich M."/>
            <person name="Villarreal Aguilar J.C."/>
            <person name="Widiez T."/>
            <person name="Wong G.K."/>
            <person name="Wymore A."/>
            <person name="Zhang Y."/>
            <person name="Zimmer A.D."/>
            <person name="Quatrano R.S."/>
            <person name="Mayer K.F.X."/>
            <person name="Goodstein D."/>
            <person name="Casacuberta J.M."/>
            <person name="Vandepoele K."/>
            <person name="Reski R."/>
            <person name="Cuming A.C."/>
            <person name="Tuskan G.A."/>
            <person name="Maumus F."/>
            <person name="Salse J."/>
            <person name="Schmutz J."/>
            <person name="Rensing S.A."/>
        </authorList>
    </citation>
    <scope>NUCLEOTIDE SEQUENCE [LARGE SCALE GENOMIC DNA]</scope>
    <source>
        <strain evidence="19 20">cv. Gransden 2004</strain>
    </source>
</reference>
<dbReference type="Proteomes" id="UP000006727">
    <property type="component" value="Chromosome 5"/>
</dbReference>
<keyword evidence="6 13" id="KW-0547">Nucleotide-binding</keyword>
<evidence type="ECO:0000256" key="9">
    <source>
        <dbReference type="ARBA" id="ARBA00022989"/>
    </source>
</evidence>
<evidence type="ECO:0000256" key="5">
    <source>
        <dbReference type="ARBA" id="ARBA00022692"/>
    </source>
</evidence>
<dbReference type="InterPro" id="IPR045058">
    <property type="entry name" value="GIMA/IAN/Toc"/>
</dbReference>